<keyword evidence="2" id="KW-0808">Transferase</keyword>
<organism evidence="2 3">
    <name type="scientific">Pedobacter agri</name>
    <dbReference type="NCBI Taxonomy" id="454586"/>
    <lineage>
        <taxon>Bacteria</taxon>
        <taxon>Pseudomonadati</taxon>
        <taxon>Bacteroidota</taxon>
        <taxon>Sphingobacteriia</taxon>
        <taxon>Sphingobacteriales</taxon>
        <taxon>Sphingobacteriaceae</taxon>
        <taxon>Pedobacter</taxon>
    </lineage>
</organism>
<dbReference type="Proteomes" id="UP001142592">
    <property type="component" value="Unassembled WGS sequence"/>
</dbReference>
<protein>
    <submittedName>
        <fullName evidence="2">Nucleotidyl transferase AbiEii/AbiGii toxin family protein</fullName>
    </submittedName>
</protein>
<evidence type="ECO:0000313" key="2">
    <source>
        <dbReference type="EMBL" id="MCX3265017.1"/>
    </source>
</evidence>
<feature type="region of interest" description="Disordered" evidence="1">
    <location>
        <begin position="200"/>
        <end position="219"/>
    </location>
</feature>
<dbReference type="RefSeq" id="WP_010601964.1">
    <property type="nucleotide sequence ID" value="NZ_JAPJUH010000003.1"/>
</dbReference>
<name>A0A9X3I8N3_9SPHI</name>
<keyword evidence="3" id="KW-1185">Reference proteome</keyword>
<gene>
    <name evidence="2" type="ORF">OQZ29_09685</name>
</gene>
<reference evidence="2" key="1">
    <citation type="submission" date="2022-11" db="EMBL/GenBank/DDBJ databases">
        <authorList>
            <person name="Graham C."/>
            <person name="Newman J.D."/>
        </authorList>
    </citation>
    <scope>NUCLEOTIDE SEQUENCE</scope>
    <source>
        <strain evidence="2">DSM 19486</strain>
    </source>
</reference>
<dbReference type="AlphaFoldDB" id="A0A9X3I8N3"/>
<evidence type="ECO:0000256" key="1">
    <source>
        <dbReference type="SAM" id="MobiDB-lite"/>
    </source>
</evidence>
<dbReference type="EMBL" id="JAPJUH010000003">
    <property type="protein sequence ID" value="MCX3265017.1"/>
    <property type="molecule type" value="Genomic_DNA"/>
</dbReference>
<proteinExistence type="predicted"/>
<accession>A0A9X3I8N3</accession>
<feature type="compositionally biased region" description="Basic and acidic residues" evidence="1">
    <location>
        <begin position="200"/>
        <end position="216"/>
    </location>
</feature>
<dbReference type="InterPro" id="IPR014942">
    <property type="entry name" value="AbiEii"/>
</dbReference>
<dbReference type="GO" id="GO:0016740">
    <property type="term" value="F:transferase activity"/>
    <property type="evidence" value="ECO:0007669"/>
    <property type="project" value="UniProtKB-KW"/>
</dbReference>
<comment type="caution">
    <text evidence="2">The sequence shown here is derived from an EMBL/GenBank/DDBJ whole genome shotgun (WGS) entry which is preliminary data.</text>
</comment>
<evidence type="ECO:0000313" key="3">
    <source>
        <dbReference type="Proteomes" id="UP001142592"/>
    </source>
</evidence>
<dbReference type="Pfam" id="PF08843">
    <property type="entry name" value="AbiEii"/>
    <property type="match status" value="1"/>
</dbReference>
<sequence length="253" mass="28906">MPAISDSLLETIIELQALSSLKNAYLGGGTNLAIRFNHRESVDIDLFFSGIIGKSGYNEIEKELREHFGDRLSSYHYPCNKDDQFIFSRCWIKTGFFNIKVEILQNTNFLDDGEEINGARLATTRDIGLLKLMTAANRGAFKDIYDLDYLSEQISLKKLLDDLKHKQETFNKPQHKTIFDEDGEISPVEDPLSLLRFEKASSQRKDRPSHSDHRIIPVEGSKNIMSAKSSYRRKIRRLCTELGIEFPGIESVN</sequence>